<dbReference type="EMBL" id="QWLN02007406">
    <property type="protein sequence ID" value="TEA35468.1"/>
    <property type="molecule type" value="Genomic_DNA"/>
</dbReference>
<accession>A0A484GJ22</accession>
<dbReference type="Proteomes" id="UP000295264">
    <property type="component" value="Unassembled WGS sequence"/>
</dbReference>
<comment type="caution">
    <text evidence="2">The sequence shown here is derived from an EMBL/GenBank/DDBJ whole genome shotgun (WGS) entry which is preliminary data.</text>
</comment>
<evidence type="ECO:0000313" key="3">
    <source>
        <dbReference type="Proteomes" id="UP000295264"/>
    </source>
</evidence>
<proteinExistence type="predicted"/>
<reference evidence="2 3" key="1">
    <citation type="journal article" date="2018" name="Genomics">
        <title>Molecular footprints of inshore aquatic adaptation in Indo-Pacific humpback dolphin (Sousa chinensis).</title>
        <authorList>
            <person name="Ming Y."/>
            <person name="Jian J."/>
            <person name="Yu F."/>
            <person name="Yu X."/>
            <person name="Wang J."/>
            <person name="Liu W."/>
        </authorList>
    </citation>
    <scope>NUCLEOTIDE SEQUENCE [LARGE SCALE GENOMIC DNA]</scope>
    <source>
        <strain evidence="2">MY-2018</strain>
        <tissue evidence="2">Skin</tissue>
    </source>
</reference>
<name>A0A484GJ22_SOUCH</name>
<keyword evidence="1" id="KW-0472">Membrane</keyword>
<dbReference type="PANTHER" id="PTHR33426">
    <property type="entry name" value="C2H2-TYPE DOMAIN-CONTAINING PROTEIN"/>
    <property type="match status" value="1"/>
</dbReference>
<organism evidence="2 3">
    <name type="scientific">Sousa chinensis</name>
    <name type="common">Indo-pacific humpbacked dolphin</name>
    <name type="synonym">Steno chinensis</name>
    <dbReference type="NCBI Taxonomy" id="103600"/>
    <lineage>
        <taxon>Eukaryota</taxon>
        <taxon>Metazoa</taxon>
        <taxon>Chordata</taxon>
        <taxon>Craniata</taxon>
        <taxon>Vertebrata</taxon>
        <taxon>Euteleostomi</taxon>
        <taxon>Mammalia</taxon>
        <taxon>Eutheria</taxon>
        <taxon>Laurasiatheria</taxon>
        <taxon>Artiodactyla</taxon>
        <taxon>Whippomorpha</taxon>
        <taxon>Cetacea</taxon>
        <taxon>Odontoceti</taxon>
        <taxon>Delphinidae</taxon>
        <taxon>Sousa</taxon>
    </lineage>
</organism>
<gene>
    <name evidence="2" type="ORF">DBR06_SOUSAS20510044</name>
</gene>
<feature type="transmembrane region" description="Helical" evidence="1">
    <location>
        <begin position="31"/>
        <end position="49"/>
    </location>
</feature>
<keyword evidence="3" id="KW-1185">Reference proteome</keyword>
<evidence type="ECO:0000256" key="1">
    <source>
        <dbReference type="SAM" id="Phobius"/>
    </source>
</evidence>
<feature type="non-terminal residue" evidence="2">
    <location>
        <position position="63"/>
    </location>
</feature>
<keyword evidence="1" id="KW-0812">Transmembrane</keyword>
<feature type="non-terminal residue" evidence="2">
    <location>
        <position position="1"/>
    </location>
</feature>
<evidence type="ECO:0000313" key="2">
    <source>
        <dbReference type="EMBL" id="TEA35468.1"/>
    </source>
</evidence>
<sequence>TKGLSTFCTFIGSFPTMSSLMLRKIGTAMESLPTLLTFIRFLTSMNFLMTKKTFLLPKAFSTF</sequence>
<protein>
    <submittedName>
        <fullName evidence="2">Uncharacterized protein</fullName>
    </submittedName>
</protein>
<dbReference type="AlphaFoldDB" id="A0A484GJ22"/>
<keyword evidence="1" id="KW-1133">Transmembrane helix</keyword>
<dbReference type="PANTHER" id="PTHR33426:SF30">
    <property type="match status" value="1"/>
</dbReference>